<keyword evidence="3" id="KW-1185">Reference proteome</keyword>
<dbReference type="EMBL" id="JBHLTG010000001">
    <property type="protein sequence ID" value="MFC0676846.1"/>
    <property type="molecule type" value="Genomic_DNA"/>
</dbReference>
<dbReference type="InterPro" id="IPR007138">
    <property type="entry name" value="ABM_dom"/>
</dbReference>
<accession>A0ABV6RJ91</accession>
<dbReference type="Gene3D" id="3.30.70.100">
    <property type="match status" value="1"/>
</dbReference>
<sequence>MSLPLAGAHGSAGFASTPPPPYFAVIFTSRRTDVDAGYDEAATAMARLAAAQPGFLGVESARGSDGVGITVSYWASEQAIAAWRRHAEHVAVREQGRSQWYEHFEVRIARVERAYAGPTQENR</sequence>
<dbReference type="InterPro" id="IPR011008">
    <property type="entry name" value="Dimeric_a/b-barrel"/>
</dbReference>
<dbReference type="InterPro" id="IPR052936">
    <property type="entry name" value="Jasmonate_Hydroxylase-like"/>
</dbReference>
<feature type="domain" description="ABM" evidence="1">
    <location>
        <begin position="31"/>
        <end position="94"/>
    </location>
</feature>
<evidence type="ECO:0000259" key="1">
    <source>
        <dbReference type="Pfam" id="PF03992"/>
    </source>
</evidence>
<gene>
    <name evidence="2" type="ORF">ACFFGH_03135</name>
</gene>
<evidence type="ECO:0000313" key="2">
    <source>
        <dbReference type="EMBL" id="MFC0676846.1"/>
    </source>
</evidence>
<keyword evidence="2" id="KW-0560">Oxidoreductase</keyword>
<dbReference type="EC" id="1.14.-.-" evidence="2"/>
<dbReference type="PANTHER" id="PTHR37811:SF2">
    <property type="entry name" value="ABM DOMAIN-CONTAINING PROTEIN"/>
    <property type="match status" value="1"/>
</dbReference>
<dbReference type="Pfam" id="PF03992">
    <property type="entry name" value="ABM"/>
    <property type="match status" value="1"/>
</dbReference>
<dbReference type="SUPFAM" id="SSF54909">
    <property type="entry name" value="Dimeric alpha+beta barrel"/>
    <property type="match status" value="1"/>
</dbReference>
<dbReference type="GO" id="GO:0004497">
    <property type="term" value="F:monooxygenase activity"/>
    <property type="evidence" value="ECO:0007669"/>
    <property type="project" value="UniProtKB-KW"/>
</dbReference>
<comment type="caution">
    <text evidence="2">The sequence shown here is derived from an EMBL/GenBank/DDBJ whole genome shotgun (WGS) entry which is preliminary data.</text>
</comment>
<dbReference type="RefSeq" id="WP_386664719.1">
    <property type="nucleotide sequence ID" value="NZ_JBHLTG010000001.1"/>
</dbReference>
<evidence type="ECO:0000313" key="3">
    <source>
        <dbReference type="Proteomes" id="UP001589896"/>
    </source>
</evidence>
<proteinExistence type="predicted"/>
<protein>
    <submittedName>
        <fullName evidence="2">Antibiotic biosynthesis monooxygenase family protein</fullName>
        <ecNumber evidence="2">1.14.-.-</ecNumber>
    </submittedName>
</protein>
<dbReference type="Proteomes" id="UP001589896">
    <property type="component" value="Unassembled WGS sequence"/>
</dbReference>
<name>A0ABV6RJ91_9GAMM</name>
<reference evidence="2 3" key="1">
    <citation type="submission" date="2024-09" db="EMBL/GenBank/DDBJ databases">
        <authorList>
            <person name="Sun Q."/>
            <person name="Mori K."/>
        </authorList>
    </citation>
    <scope>NUCLEOTIDE SEQUENCE [LARGE SCALE GENOMIC DNA]</scope>
    <source>
        <strain evidence="2 3">KCTC 23076</strain>
    </source>
</reference>
<keyword evidence="2" id="KW-0503">Monooxygenase</keyword>
<dbReference type="PANTHER" id="PTHR37811">
    <property type="entry name" value="BLL5343 PROTEIN"/>
    <property type="match status" value="1"/>
</dbReference>
<organism evidence="2 3">
    <name type="scientific">Lysobacter korlensis</name>
    <dbReference type="NCBI Taxonomy" id="553636"/>
    <lineage>
        <taxon>Bacteria</taxon>
        <taxon>Pseudomonadati</taxon>
        <taxon>Pseudomonadota</taxon>
        <taxon>Gammaproteobacteria</taxon>
        <taxon>Lysobacterales</taxon>
        <taxon>Lysobacteraceae</taxon>
        <taxon>Lysobacter</taxon>
    </lineage>
</organism>